<evidence type="ECO:0000256" key="1">
    <source>
        <dbReference type="ARBA" id="ARBA00010931"/>
    </source>
</evidence>
<dbReference type="InterPro" id="IPR035985">
    <property type="entry name" value="Ubiquitin-activating_enz"/>
</dbReference>
<name>A0A553NVR7_TIGCA</name>
<dbReference type="GO" id="GO:0019778">
    <property type="term" value="F:Atg12 activating enzyme activity"/>
    <property type="evidence" value="ECO:0007669"/>
    <property type="project" value="TreeGrafter"/>
</dbReference>
<dbReference type="NCBIfam" id="TIGR01381">
    <property type="entry name" value="E1_like_apg7"/>
    <property type="match status" value="1"/>
</dbReference>
<sequence>MVFQVMPFTSALHSAFWPLISNKKLTELRLDESPLPALAKYANNNKEGVPATLCLEWDAFDPKLLLQSATFLAKGSVVNTNTIETFKTMDKKEFLAQEADTLWKLMLNGEAIQEPSRLCSWVLLMHADLKKYLYYYWFAFPSFELPGTLEQKANPKAVESELRLELCEHLLKSFEDWKRLNSEISGFFFVRIEESTSVKILSLAEGIKPGVKFDYIGLADPSSMDEHPGVPLRNLLTLLMIQCPEKLLGDFKVLCLRQIRHGSNPIGKSVVLSMSYSGEKLANQPRSFGWESDESGRMLPRCVNMKSSMDPQSLAESALDLNLKLMKWRLVPDLDLDLIKNTKCLLLGAGTLGCNVARCLLGWGVRSISFVDCAKVSYSNPVRQSLFTFEDCLAGSDKAKAAAHMMKKIFPGCKSAHYNLRVPMPGHAISEALEKGVLDDFNLLDRIVQEHDVIFLLMDSRESRWLPTVMGATYKKIVINAALGLDSFVVMRHGTRDSRSFQDPNAKANAFLGGKDVTYVPGHDLGCYFCTDIVAPGNSTADRTLDQQCTVTRPGVSYQAAALAVELLSSLLQHPKKAEAPAAVYSKSYQGGDSLESTGILGVVPHTIRGSLQNFQQFTPTSMLFPKCSACSEKVIEAFKDKKFDFLKRAAADKKYLEDLVGLTEMLNVEGLEEDVFTLDDDDLTD</sequence>
<feature type="domain" description="THIF-type NAD/FAD binding fold" evidence="11">
    <location>
        <begin position="325"/>
        <end position="578"/>
    </location>
</feature>
<dbReference type="GO" id="GO:0015031">
    <property type="term" value="P:protein transport"/>
    <property type="evidence" value="ECO:0007669"/>
    <property type="project" value="UniProtKB-UniRule"/>
</dbReference>
<evidence type="ECO:0000256" key="4">
    <source>
        <dbReference type="ARBA" id="ARBA00022448"/>
    </source>
</evidence>
<dbReference type="GO" id="GO:0006995">
    <property type="term" value="P:cellular response to nitrogen starvation"/>
    <property type="evidence" value="ECO:0007669"/>
    <property type="project" value="TreeGrafter"/>
</dbReference>
<evidence type="ECO:0000256" key="7">
    <source>
        <dbReference type="ARBA" id="ARBA00022927"/>
    </source>
</evidence>
<comment type="subcellular location">
    <subcellularLocation>
        <location evidence="10">Cytoplasm</location>
    </subcellularLocation>
    <subcellularLocation>
        <location evidence="10">Preautophagosomal structure</location>
    </subcellularLocation>
</comment>
<comment type="function">
    <text evidence="10">E1-like activating enzyme involved in the 2 ubiquitin-like systems required for autophagy.</text>
</comment>
<dbReference type="Gene3D" id="3.40.140.100">
    <property type="entry name" value="Ubiquitin-like modifier-activating enzyme ATG7 C-terminal domain"/>
    <property type="match status" value="1"/>
</dbReference>
<evidence type="ECO:0000256" key="10">
    <source>
        <dbReference type="RuleBase" id="RU366022"/>
    </source>
</evidence>
<evidence type="ECO:0000256" key="3">
    <source>
        <dbReference type="ARBA" id="ARBA00017647"/>
    </source>
</evidence>
<dbReference type="GO" id="GO:0019779">
    <property type="term" value="F:Atg8 activating enzyme activity"/>
    <property type="evidence" value="ECO:0007669"/>
    <property type="project" value="TreeGrafter"/>
</dbReference>
<dbReference type="Pfam" id="PF16420">
    <property type="entry name" value="ATG7_N"/>
    <property type="match status" value="1"/>
</dbReference>
<evidence type="ECO:0000313" key="13">
    <source>
        <dbReference type="EMBL" id="TRY69526.1"/>
    </source>
</evidence>
<keyword evidence="7 10" id="KW-0653">Protein transport</keyword>
<evidence type="ECO:0000313" key="14">
    <source>
        <dbReference type="Proteomes" id="UP000318571"/>
    </source>
</evidence>
<comment type="caution">
    <text evidence="13">The sequence shown here is derived from an EMBL/GenBank/DDBJ whole genome shotgun (WGS) entry which is preliminary data.</text>
</comment>
<keyword evidence="4 10" id="KW-0813">Transport</keyword>
<dbReference type="STRING" id="6832.A0A553NVR7"/>
<dbReference type="GO" id="GO:0000045">
    <property type="term" value="P:autophagosome assembly"/>
    <property type="evidence" value="ECO:0007669"/>
    <property type="project" value="TreeGrafter"/>
</dbReference>
<dbReference type="InterPro" id="IPR045886">
    <property type="entry name" value="ThiF/MoeB/HesA"/>
</dbReference>
<gene>
    <name evidence="13" type="ORF">TCAL_03810</name>
</gene>
<comment type="similarity">
    <text evidence="1 10">Belongs to the ATG7 family.</text>
</comment>
<accession>A0A553NVR7</accession>
<dbReference type="Proteomes" id="UP000318571">
    <property type="component" value="Chromosome 1"/>
</dbReference>
<dbReference type="GO" id="GO:0034727">
    <property type="term" value="P:piecemeal microautophagy of the nucleus"/>
    <property type="evidence" value="ECO:0007669"/>
    <property type="project" value="TreeGrafter"/>
</dbReference>
<dbReference type="GO" id="GO:0000407">
    <property type="term" value="C:phagophore assembly site"/>
    <property type="evidence" value="ECO:0007669"/>
    <property type="project" value="UniProtKB-SubCell"/>
</dbReference>
<dbReference type="GO" id="GO:0000422">
    <property type="term" value="P:autophagy of mitochondrion"/>
    <property type="evidence" value="ECO:0007669"/>
    <property type="project" value="TreeGrafter"/>
</dbReference>
<dbReference type="AlphaFoldDB" id="A0A553NVR7"/>
<dbReference type="Gene3D" id="3.40.50.720">
    <property type="entry name" value="NAD(P)-binding Rossmann-like Domain"/>
    <property type="match status" value="1"/>
</dbReference>
<dbReference type="FunFam" id="3.40.50.720:FF:000395">
    <property type="entry name" value="ubiquitin-like modifier-activating enzyme ATG7"/>
    <property type="match status" value="1"/>
</dbReference>
<keyword evidence="14" id="KW-1185">Reference proteome</keyword>
<dbReference type="PANTHER" id="PTHR10953">
    <property type="entry name" value="UBIQUITIN-ACTIVATING ENZYME E1"/>
    <property type="match status" value="1"/>
</dbReference>
<keyword evidence="6 10" id="KW-0833">Ubl conjugation pathway</keyword>
<dbReference type="EMBL" id="VCGU01000010">
    <property type="protein sequence ID" value="TRY69526.1"/>
    <property type="molecule type" value="Genomic_DNA"/>
</dbReference>
<dbReference type="InterPro" id="IPR042523">
    <property type="entry name" value="Atg7_N_2"/>
</dbReference>
<evidence type="ECO:0000256" key="9">
    <source>
        <dbReference type="PIRSR" id="PIRSR606285-1"/>
    </source>
</evidence>
<keyword evidence="5 10" id="KW-0963">Cytoplasm</keyword>
<dbReference type="OMA" id="RQIWDAI"/>
<evidence type="ECO:0000259" key="12">
    <source>
        <dbReference type="Pfam" id="PF16420"/>
    </source>
</evidence>
<keyword evidence="8 10" id="KW-0072">Autophagy</keyword>
<dbReference type="Gene3D" id="3.40.140.70">
    <property type="entry name" value="Ubiquitin-like modifier-activating enzyme ATG7 N-terminal domain"/>
    <property type="match status" value="1"/>
</dbReference>
<evidence type="ECO:0000256" key="5">
    <source>
        <dbReference type="ARBA" id="ARBA00022490"/>
    </source>
</evidence>
<evidence type="ECO:0000259" key="11">
    <source>
        <dbReference type="Pfam" id="PF00899"/>
    </source>
</evidence>
<evidence type="ECO:0000256" key="2">
    <source>
        <dbReference type="ARBA" id="ARBA00011738"/>
    </source>
</evidence>
<feature type="active site" description="Glycyl thioester intermediate" evidence="9">
    <location>
        <position position="549"/>
    </location>
</feature>
<dbReference type="PANTHER" id="PTHR10953:SF3">
    <property type="entry name" value="UBIQUITIN-LIKE MODIFIER-ACTIVATING ENZYME ATG7"/>
    <property type="match status" value="1"/>
</dbReference>
<comment type="subunit">
    <text evidence="2 10">Homodimer.</text>
</comment>
<dbReference type="InterPro" id="IPR032197">
    <property type="entry name" value="Atg7_N"/>
</dbReference>
<organism evidence="13 14">
    <name type="scientific">Tigriopus californicus</name>
    <name type="common">Marine copepod</name>
    <dbReference type="NCBI Taxonomy" id="6832"/>
    <lineage>
        <taxon>Eukaryota</taxon>
        <taxon>Metazoa</taxon>
        <taxon>Ecdysozoa</taxon>
        <taxon>Arthropoda</taxon>
        <taxon>Crustacea</taxon>
        <taxon>Multicrustacea</taxon>
        <taxon>Hexanauplia</taxon>
        <taxon>Copepoda</taxon>
        <taxon>Harpacticoida</taxon>
        <taxon>Harpacticidae</taxon>
        <taxon>Tigriopus</taxon>
    </lineage>
</organism>
<proteinExistence type="inferred from homology"/>
<dbReference type="Pfam" id="PF00899">
    <property type="entry name" value="ThiF"/>
    <property type="match status" value="1"/>
</dbReference>
<dbReference type="InterPro" id="IPR042522">
    <property type="entry name" value="Atg7_N_1"/>
</dbReference>
<dbReference type="GO" id="GO:0032446">
    <property type="term" value="P:protein modification by small protein conjugation"/>
    <property type="evidence" value="ECO:0007669"/>
    <property type="project" value="TreeGrafter"/>
</dbReference>
<evidence type="ECO:0000256" key="8">
    <source>
        <dbReference type="ARBA" id="ARBA00023006"/>
    </source>
</evidence>
<dbReference type="InterPro" id="IPR006285">
    <property type="entry name" value="Atg7"/>
</dbReference>
<dbReference type="InterPro" id="IPR000594">
    <property type="entry name" value="ThiF_NAD_FAD-bd"/>
</dbReference>
<reference evidence="13 14" key="1">
    <citation type="journal article" date="2018" name="Nat. Ecol. Evol.">
        <title>Genomic signatures of mitonuclear coevolution across populations of Tigriopus californicus.</title>
        <authorList>
            <person name="Barreto F.S."/>
            <person name="Watson E.T."/>
            <person name="Lima T.G."/>
            <person name="Willett C.S."/>
            <person name="Edmands S."/>
            <person name="Li W."/>
            <person name="Burton R.S."/>
        </authorList>
    </citation>
    <scope>NUCLEOTIDE SEQUENCE [LARGE SCALE GENOMIC DNA]</scope>
    <source>
        <strain evidence="13 14">San Diego</strain>
    </source>
</reference>
<protein>
    <recommendedName>
        <fullName evidence="3 10">Ubiquitin-like modifier-activating enzyme ATG7</fullName>
    </recommendedName>
    <alternativeName>
        <fullName evidence="10">Autophagy-related protein 7</fullName>
    </alternativeName>
</protein>
<dbReference type="SUPFAM" id="SSF69572">
    <property type="entry name" value="Activating enzymes of the ubiquitin-like proteins"/>
    <property type="match status" value="1"/>
</dbReference>
<dbReference type="OrthoDB" id="338614at2759"/>
<evidence type="ECO:0000256" key="6">
    <source>
        <dbReference type="ARBA" id="ARBA00022786"/>
    </source>
</evidence>
<feature type="domain" description="Ubiquitin-like modifier-activating enzyme Atg7 N-terminal" evidence="12">
    <location>
        <begin position="4"/>
        <end position="309"/>
    </location>
</feature>